<comment type="caution">
    <text evidence="6">The sequence shown here is derived from an EMBL/GenBank/DDBJ whole genome shotgun (WGS) entry which is preliminary data.</text>
</comment>
<dbReference type="Pfam" id="PF03466">
    <property type="entry name" value="LysR_substrate"/>
    <property type="match status" value="1"/>
</dbReference>
<dbReference type="InterPro" id="IPR005119">
    <property type="entry name" value="LysR_subst-bd"/>
</dbReference>
<evidence type="ECO:0000256" key="4">
    <source>
        <dbReference type="ARBA" id="ARBA00023163"/>
    </source>
</evidence>
<dbReference type="FunFam" id="1.10.10.10:FF:000001">
    <property type="entry name" value="LysR family transcriptional regulator"/>
    <property type="match status" value="1"/>
</dbReference>
<dbReference type="PRINTS" id="PR00039">
    <property type="entry name" value="HTHLYSR"/>
</dbReference>
<dbReference type="InterPro" id="IPR036388">
    <property type="entry name" value="WH-like_DNA-bd_sf"/>
</dbReference>
<dbReference type="PANTHER" id="PTHR30579">
    <property type="entry name" value="TRANSCRIPTIONAL REGULATOR"/>
    <property type="match status" value="1"/>
</dbReference>
<dbReference type="EMBL" id="PJCH01000010">
    <property type="protein sequence ID" value="PQA87007.1"/>
    <property type="molecule type" value="Genomic_DNA"/>
</dbReference>
<keyword evidence="7" id="KW-1185">Reference proteome</keyword>
<name>A0A2S7K3E1_9PROT</name>
<dbReference type="GO" id="GO:0003700">
    <property type="term" value="F:DNA-binding transcription factor activity"/>
    <property type="evidence" value="ECO:0007669"/>
    <property type="project" value="InterPro"/>
</dbReference>
<gene>
    <name evidence="6" type="ORF">CW354_13175</name>
</gene>
<dbReference type="SUPFAM" id="SSF46785">
    <property type="entry name" value="Winged helix' DNA-binding domain"/>
    <property type="match status" value="1"/>
</dbReference>
<dbReference type="Pfam" id="PF00126">
    <property type="entry name" value="HTH_1"/>
    <property type="match status" value="1"/>
</dbReference>
<evidence type="ECO:0000313" key="7">
    <source>
        <dbReference type="Proteomes" id="UP000239504"/>
    </source>
</evidence>
<comment type="similarity">
    <text evidence="1">Belongs to the LysR transcriptional regulatory family.</text>
</comment>
<evidence type="ECO:0000256" key="1">
    <source>
        <dbReference type="ARBA" id="ARBA00009437"/>
    </source>
</evidence>
<dbReference type="AlphaFoldDB" id="A0A2S7K3E1"/>
<protein>
    <submittedName>
        <fullName evidence="6">LysR family transcriptional regulator</fullName>
    </submittedName>
</protein>
<sequence>MNNRGFDPVLLRSFLAVAGANSFTAAGRKLGLQQSTVSQHIKRLERAVGRRLLVRDTHTVTLTADGAAMLEFAQRILEIEERAHAHFAASALRGRVRLGVSEDFVLSRLASVLKSFRRSNPSVDLELSVGLAEPLYEKLENGELDLLFSKRRKGDDRGETVWREKLVWIASEDFDFWADRPVPLVTFPPPSITRSGAIEALENAGREWRITCTSGSLSGILAAVEAGLGISAQSRHLTPLSLIVPQDGVHLPELGEVEFVVVSATRAMAPPVAALANVILEGGLGLGDVDIPQ</sequence>
<keyword evidence="2" id="KW-0805">Transcription regulation</keyword>
<dbReference type="RefSeq" id="WP_104830565.1">
    <property type="nucleotide sequence ID" value="NZ_PJCH01000010.1"/>
</dbReference>
<accession>A0A2S7K3E1</accession>
<dbReference type="Proteomes" id="UP000239504">
    <property type="component" value="Unassembled WGS sequence"/>
</dbReference>
<dbReference type="SUPFAM" id="SSF53850">
    <property type="entry name" value="Periplasmic binding protein-like II"/>
    <property type="match status" value="1"/>
</dbReference>
<dbReference type="PROSITE" id="PS50931">
    <property type="entry name" value="HTH_LYSR"/>
    <property type="match status" value="1"/>
</dbReference>
<evidence type="ECO:0000256" key="3">
    <source>
        <dbReference type="ARBA" id="ARBA00023125"/>
    </source>
</evidence>
<proteinExistence type="inferred from homology"/>
<evidence type="ECO:0000259" key="5">
    <source>
        <dbReference type="PROSITE" id="PS50931"/>
    </source>
</evidence>
<evidence type="ECO:0000256" key="2">
    <source>
        <dbReference type="ARBA" id="ARBA00023015"/>
    </source>
</evidence>
<dbReference type="Gene3D" id="3.40.190.10">
    <property type="entry name" value="Periplasmic binding protein-like II"/>
    <property type="match status" value="2"/>
</dbReference>
<evidence type="ECO:0000313" key="6">
    <source>
        <dbReference type="EMBL" id="PQA87007.1"/>
    </source>
</evidence>
<dbReference type="PANTHER" id="PTHR30579:SF7">
    <property type="entry name" value="HTH-TYPE TRANSCRIPTIONAL REGULATOR LRHA-RELATED"/>
    <property type="match status" value="1"/>
</dbReference>
<feature type="domain" description="HTH lysR-type" evidence="5">
    <location>
        <begin position="1"/>
        <end position="63"/>
    </location>
</feature>
<dbReference type="InterPro" id="IPR000847">
    <property type="entry name" value="LysR_HTH_N"/>
</dbReference>
<dbReference type="InterPro" id="IPR050176">
    <property type="entry name" value="LTTR"/>
</dbReference>
<dbReference type="Gene3D" id="1.10.10.10">
    <property type="entry name" value="Winged helix-like DNA-binding domain superfamily/Winged helix DNA-binding domain"/>
    <property type="match status" value="1"/>
</dbReference>
<dbReference type="GO" id="GO:0003677">
    <property type="term" value="F:DNA binding"/>
    <property type="evidence" value="ECO:0007669"/>
    <property type="project" value="UniProtKB-KW"/>
</dbReference>
<keyword evidence="3" id="KW-0238">DNA-binding</keyword>
<organism evidence="6 7">
    <name type="scientific">Hyphococcus luteus</name>
    <dbReference type="NCBI Taxonomy" id="2058213"/>
    <lineage>
        <taxon>Bacteria</taxon>
        <taxon>Pseudomonadati</taxon>
        <taxon>Pseudomonadota</taxon>
        <taxon>Alphaproteobacteria</taxon>
        <taxon>Parvularculales</taxon>
        <taxon>Parvularculaceae</taxon>
        <taxon>Hyphococcus</taxon>
    </lineage>
</organism>
<keyword evidence="4" id="KW-0804">Transcription</keyword>
<dbReference type="OrthoDB" id="9789529at2"/>
<reference evidence="6 7" key="1">
    <citation type="submission" date="2017-12" db="EMBL/GenBank/DDBJ databases">
        <authorList>
            <person name="Hurst M.R.H."/>
        </authorList>
    </citation>
    <scope>NUCLEOTIDE SEQUENCE [LARGE SCALE GENOMIC DNA]</scope>
    <source>
        <strain evidence="6 7">SY-3-19</strain>
    </source>
</reference>
<dbReference type="InterPro" id="IPR036390">
    <property type="entry name" value="WH_DNA-bd_sf"/>
</dbReference>